<dbReference type="EMBL" id="BFAD01000015">
    <property type="protein sequence ID" value="GBE89273.1"/>
    <property type="molecule type" value="Genomic_DNA"/>
</dbReference>
<dbReference type="AlphaFoldDB" id="A0A401H4E2"/>
<feature type="transmembrane region" description="Helical" evidence="1">
    <location>
        <begin position="57"/>
        <end position="77"/>
    </location>
</feature>
<feature type="transmembrane region" description="Helical" evidence="1">
    <location>
        <begin position="250"/>
        <end position="268"/>
    </location>
</feature>
<evidence type="ECO:0000313" key="3">
    <source>
        <dbReference type="Proteomes" id="UP000287166"/>
    </source>
</evidence>
<name>A0A401H4E2_9APHY</name>
<evidence type="ECO:0000256" key="1">
    <source>
        <dbReference type="SAM" id="Phobius"/>
    </source>
</evidence>
<reference evidence="2 3" key="1">
    <citation type="journal article" date="2018" name="Sci. Rep.">
        <title>Genome sequence of the cauliflower mushroom Sparassis crispa (Hanabiratake) and its association with beneficial usage.</title>
        <authorList>
            <person name="Kiyama R."/>
            <person name="Furutani Y."/>
            <person name="Kawaguchi K."/>
            <person name="Nakanishi T."/>
        </authorList>
    </citation>
    <scope>NUCLEOTIDE SEQUENCE [LARGE SCALE GENOMIC DNA]</scope>
</reference>
<evidence type="ECO:0000313" key="2">
    <source>
        <dbReference type="EMBL" id="GBE89273.1"/>
    </source>
</evidence>
<proteinExistence type="predicted"/>
<sequence>MTNPYATDEPAPDLWFEQTNLAAVFIGCVAYGVHIVVYFACVYYLILEKKKNNWKWLAFVTMLFVLASINICINMHFSELAWIDDRNYPGGPLAFLMQQQALPINTLGNSATLVSTFLADGSLLYRVHVIWRRWYIVVIPTLMWLASTILSILTTVQAAQPASSLWASATLNFSIAYWSMSMSLNILLTILLITRLFWMRRKIINTPLGKKYGKTYTGIATMLLESALPYGLVSLVFIILYGLGNTAENLFIPLASQIACIAPELVILRVSLGRAWSNETVTEANLSALRFRDETGRSTTAGGTDLTNDLSMMTFKGGSYPNLRTKASDMTVNRLA</sequence>
<dbReference type="GeneID" id="38786190"/>
<dbReference type="RefSeq" id="XP_027620186.1">
    <property type="nucleotide sequence ID" value="XM_027764385.1"/>
</dbReference>
<dbReference type="Proteomes" id="UP000287166">
    <property type="component" value="Unassembled WGS sequence"/>
</dbReference>
<feature type="transmembrane region" description="Helical" evidence="1">
    <location>
        <begin position="20"/>
        <end position="45"/>
    </location>
</feature>
<dbReference type="OrthoDB" id="2796825at2759"/>
<feature type="transmembrane region" description="Helical" evidence="1">
    <location>
        <begin position="134"/>
        <end position="155"/>
    </location>
</feature>
<accession>A0A401H4E2</accession>
<keyword evidence="3" id="KW-1185">Reference proteome</keyword>
<keyword evidence="1" id="KW-0812">Transmembrane</keyword>
<feature type="transmembrane region" description="Helical" evidence="1">
    <location>
        <begin position="175"/>
        <end position="198"/>
    </location>
</feature>
<organism evidence="2 3">
    <name type="scientific">Sparassis crispa</name>
    <dbReference type="NCBI Taxonomy" id="139825"/>
    <lineage>
        <taxon>Eukaryota</taxon>
        <taxon>Fungi</taxon>
        <taxon>Dikarya</taxon>
        <taxon>Basidiomycota</taxon>
        <taxon>Agaricomycotina</taxon>
        <taxon>Agaricomycetes</taxon>
        <taxon>Polyporales</taxon>
        <taxon>Sparassidaceae</taxon>
        <taxon>Sparassis</taxon>
    </lineage>
</organism>
<keyword evidence="1" id="KW-0472">Membrane</keyword>
<protein>
    <submittedName>
        <fullName evidence="2">Uncharacterized protein</fullName>
    </submittedName>
</protein>
<gene>
    <name evidence="2" type="ORF">SCP_1502810</name>
</gene>
<dbReference type="InParanoid" id="A0A401H4E2"/>
<feature type="transmembrane region" description="Helical" evidence="1">
    <location>
        <begin position="219"/>
        <end position="244"/>
    </location>
</feature>
<keyword evidence="1" id="KW-1133">Transmembrane helix</keyword>
<comment type="caution">
    <text evidence="2">The sequence shown here is derived from an EMBL/GenBank/DDBJ whole genome shotgun (WGS) entry which is preliminary data.</text>
</comment>